<dbReference type="GO" id="GO:0005576">
    <property type="term" value="C:extracellular region"/>
    <property type="evidence" value="ECO:0007669"/>
    <property type="project" value="UniProtKB-SubCell"/>
</dbReference>
<name>A0A0A0EAY0_9RHOB</name>
<accession>A0A0A0EAY0</accession>
<reference evidence="4 5" key="1">
    <citation type="journal article" date="2015" name="Antonie Van Leeuwenhoek">
        <title>Pseudooceanicola atlanticus gen. nov. sp. nov., isolated from surface seawater of the Atlantic Ocean and reclassification of Oceanicola batsensis, Oceanicola marinus, Oceanicola nitratireducens, Oceanicola nanhaiensis, Oceanicola antarcticus and Oceanicola flagellatus, as Pseudooceanicola batsensis comb. nov., Pseudooceanicola marinus comb. nov., Pseudooceanicola nitratireducens comb. nov., Pseudooceanicola nanhaiensis comb. nov., Pseudooceanicola antarcticus comb. nov., and Pseudooceanicola flagellatus comb. nov.</title>
        <authorList>
            <person name="Lai Q."/>
            <person name="Li G."/>
            <person name="Liu X."/>
            <person name="Du Y."/>
            <person name="Sun F."/>
            <person name="Shao Z."/>
        </authorList>
    </citation>
    <scope>NUCLEOTIDE SEQUENCE [LARGE SCALE GENOMIC DNA]</scope>
    <source>
        <strain evidence="4 5">22II-s11g</strain>
    </source>
</reference>
<dbReference type="PROSITE" id="PS00330">
    <property type="entry name" value="HEMOLYSIN_CALCIUM"/>
    <property type="match status" value="2"/>
</dbReference>
<evidence type="ECO:0000256" key="3">
    <source>
        <dbReference type="SAM" id="MobiDB-lite"/>
    </source>
</evidence>
<dbReference type="EMBL" id="AQQX01000009">
    <property type="protein sequence ID" value="KGM47644.1"/>
    <property type="molecule type" value="Genomic_DNA"/>
</dbReference>
<evidence type="ECO:0000313" key="5">
    <source>
        <dbReference type="Proteomes" id="UP000030004"/>
    </source>
</evidence>
<dbReference type="SUPFAM" id="SSF51120">
    <property type="entry name" value="beta-Roll"/>
    <property type="match status" value="3"/>
</dbReference>
<dbReference type="AlphaFoldDB" id="A0A0A0EAY0"/>
<comment type="subcellular location">
    <subcellularLocation>
        <location evidence="1">Secreted</location>
    </subcellularLocation>
</comment>
<protein>
    <recommendedName>
        <fullName evidence="6">Calcium-binding protein</fullName>
    </recommendedName>
</protein>
<dbReference type="InterPro" id="IPR001343">
    <property type="entry name" value="Hemolysn_Ca-bd"/>
</dbReference>
<evidence type="ECO:0000256" key="1">
    <source>
        <dbReference type="ARBA" id="ARBA00004613"/>
    </source>
</evidence>
<sequence length="491" mass="51423">MNGNAGNDVIEGENGSDTIDGGPGADMMYGGNDGDTYFVDNIGDSIVEFADGGGIDHVFSSVDYAIGTAHIENVTLTGDALDVFGNDLDNLLVGNFQNNFMDGGLGSDTMRGGAGHDIYFIRTPGDTVEEDANSGTDTVRTLLSHTLQANFENLELLGNENGRATGNNLNNRLEGNGARNFLEGMNGDDTLFGSNGNDTLDGGVGADLMNGGPGSDNFYVDNAGDRVAESRSWGGTDTVFASVDFRMGRSHIEDLRLTGNAVLGAGNGLQNEIRGNNGDNVLDGGKNNDTMMGGNGNDTYLVRAPGDEVIEAAGRGIDAVKAFRAYILADNVENLFLQTLRNDAGQGVTGINGIGNELDNTVVGNPFDNVIIGREGRDTLKGQGGADTFVFDRALGSSNVDRIIDFNVNTPNEGDMLKMKGAVFGGLTAGSLSSAHFRAGTVAQDGNDRFIFDQGTGRLWFDADGSGAGTQQLVATFEQNAVVTATDFEIF</sequence>
<dbReference type="InterPro" id="IPR018511">
    <property type="entry name" value="Hemolysin-typ_Ca-bd_CS"/>
</dbReference>
<comment type="caution">
    <text evidence="4">The sequence shown here is derived from an EMBL/GenBank/DDBJ whole genome shotgun (WGS) entry which is preliminary data.</text>
</comment>
<dbReference type="PANTHER" id="PTHR38340">
    <property type="entry name" value="S-LAYER PROTEIN"/>
    <property type="match status" value="1"/>
</dbReference>
<feature type="region of interest" description="Disordered" evidence="3">
    <location>
        <begin position="1"/>
        <end position="26"/>
    </location>
</feature>
<evidence type="ECO:0000256" key="2">
    <source>
        <dbReference type="ARBA" id="ARBA00022525"/>
    </source>
</evidence>
<keyword evidence="2" id="KW-0964">Secreted</keyword>
<evidence type="ECO:0000313" key="4">
    <source>
        <dbReference type="EMBL" id="KGM47644.1"/>
    </source>
</evidence>
<dbReference type="GO" id="GO:0005509">
    <property type="term" value="F:calcium ion binding"/>
    <property type="evidence" value="ECO:0007669"/>
    <property type="project" value="InterPro"/>
</dbReference>
<dbReference type="Gene3D" id="2.150.10.10">
    <property type="entry name" value="Serralysin-like metalloprotease, C-terminal"/>
    <property type="match status" value="5"/>
</dbReference>
<proteinExistence type="predicted"/>
<dbReference type="Pfam" id="PF00353">
    <property type="entry name" value="HemolysinCabind"/>
    <property type="match status" value="5"/>
</dbReference>
<dbReference type="Proteomes" id="UP000030004">
    <property type="component" value="Unassembled WGS sequence"/>
</dbReference>
<dbReference type="InterPro" id="IPR011049">
    <property type="entry name" value="Serralysin-like_metalloprot_C"/>
</dbReference>
<keyword evidence="5" id="KW-1185">Reference proteome</keyword>
<organism evidence="4 5">
    <name type="scientific">Pseudooceanicola atlanticus</name>
    <dbReference type="NCBI Taxonomy" id="1461694"/>
    <lineage>
        <taxon>Bacteria</taxon>
        <taxon>Pseudomonadati</taxon>
        <taxon>Pseudomonadota</taxon>
        <taxon>Alphaproteobacteria</taxon>
        <taxon>Rhodobacterales</taxon>
        <taxon>Paracoccaceae</taxon>
        <taxon>Pseudooceanicola</taxon>
    </lineage>
</organism>
<dbReference type="PRINTS" id="PR00313">
    <property type="entry name" value="CABNDNGRPT"/>
</dbReference>
<gene>
    <name evidence="4" type="ORF">ATO9_17555</name>
</gene>
<dbReference type="PANTHER" id="PTHR38340:SF1">
    <property type="entry name" value="S-LAYER PROTEIN"/>
    <property type="match status" value="1"/>
</dbReference>
<dbReference type="InterPro" id="IPR050557">
    <property type="entry name" value="RTX_toxin/Mannuronan_C5-epim"/>
</dbReference>
<dbReference type="eggNOG" id="COG2931">
    <property type="taxonomic scope" value="Bacteria"/>
</dbReference>
<evidence type="ECO:0008006" key="6">
    <source>
        <dbReference type="Google" id="ProtNLM"/>
    </source>
</evidence>
<dbReference type="STRING" id="1461694.ATO9_17555"/>